<dbReference type="Pfam" id="PF07519">
    <property type="entry name" value="Tannase"/>
    <property type="match status" value="2"/>
</dbReference>
<evidence type="ECO:0000313" key="10">
    <source>
        <dbReference type="Proteomes" id="UP000272729"/>
    </source>
</evidence>
<reference evidence="9 10" key="1">
    <citation type="submission" date="2018-10" db="EMBL/GenBank/DDBJ databases">
        <title>Sequencing the genomes of 1000 actinobacteria strains.</title>
        <authorList>
            <person name="Klenk H.-P."/>
        </authorList>
    </citation>
    <scope>NUCLEOTIDE SEQUENCE [LARGE SCALE GENOMIC DNA]</scope>
    <source>
        <strain evidence="9 10">DSM 43911</strain>
    </source>
</reference>
<dbReference type="Gene3D" id="3.40.50.1820">
    <property type="entry name" value="alpha/beta hydrolase"/>
    <property type="match status" value="1"/>
</dbReference>
<keyword evidence="6" id="KW-0106">Calcium</keyword>
<proteinExistence type="inferred from homology"/>
<dbReference type="InterPro" id="IPR029058">
    <property type="entry name" value="AB_hydrolase_fold"/>
</dbReference>
<name>A0A495XM61_9PSEU</name>
<evidence type="ECO:0000256" key="2">
    <source>
        <dbReference type="ARBA" id="ARBA00022487"/>
    </source>
</evidence>
<keyword evidence="10" id="KW-1185">Reference proteome</keyword>
<evidence type="ECO:0000256" key="5">
    <source>
        <dbReference type="ARBA" id="ARBA00022801"/>
    </source>
</evidence>
<dbReference type="GO" id="GO:0052689">
    <property type="term" value="F:carboxylic ester hydrolase activity"/>
    <property type="evidence" value="ECO:0007669"/>
    <property type="project" value="UniProtKB-KW"/>
</dbReference>
<keyword evidence="4 8" id="KW-0732">Signal</keyword>
<comment type="caution">
    <text evidence="9">The sequence shown here is derived from an EMBL/GenBank/DDBJ whole genome shotgun (WGS) entry which is preliminary data.</text>
</comment>
<evidence type="ECO:0000313" key="9">
    <source>
        <dbReference type="EMBL" id="RKT74992.1"/>
    </source>
</evidence>
<evidence type="ECO:0000256" key="1">
    <source>
        <dbReference type="ARBA" id="ARBA00006249"/>
    </source>
</evidence>
<keyword evidence="2" id="KW-0719">Serine esterase</keyword>
<accession>A0A495XM61</accession>
<dbReference type="EMBL" id="RBXR01000001">
    <property type="protein sequence ID" value="RKT74992.1"/>
    <property type="molecule type" value="Genomic_DNA"/>
</dbReference>
<protein>
    <submittedName>
        <fullName evidence="9">Feruloyl esterase</fullName>
    </submittedName>
</protein>
<keyword evidence="5" id="KW-0378">Hydrolase</keyword>
<dbReference type="InterPro" id="IPR011118">
    <property type="entry name" value="Tannase/feruloyl_esterase"/>
</dbReference>
<comment type="similarity">
    <text evidence="1">Belongs to the tannase family.</text>
</comment>
<evidence type="ECO:0000256" key="6">
    <source>
        <dbReference type="ARBA" id="ARBA00022837"/>
    </source>
</evidence>
<evidence type="ECO:0000256" key="8">
    <source>
        <dbReference type="SAM" id="SignalP"/>
    </source>
</evidence>
<dbReference type="SUPFAM" id="SSF53474">
    <property type="entry name" value="alpha/beta-Hydrolases"/>
    <property type="match status" value="1"/>
</dbReference>
<dbReference type="AlphaFoldDB" id="A0A495XM61"/>
<feature type="signal peptide" evidence="8">
    <location>
        <begin position="1"/>
        <end position="35"/>
    </location>
</feature>
<keyword evidence="3" id="KW-0479">Metal-binding</keyword>
<evidence type="ECO:0000256" key="3">
    <source>
        <dbReference type="ARBA" id="ARBA00022723"/>
    </source>
</evidence>
<sequence length="551" mass="58691">MRGTWWRRVRTGDVVTRLFAVVALVASLSVATASAARAGTVAPVVECADLVHDFAVPGTRVHVTSAQLAEDGEVAHCAVLGYVEPKVRFHLKLPTTTYTGRYLQYGCGGFCGALAAPPFPSCGAEVGGLAVAATDDGHASDAPVPSLDGTWAAADQAARDDLAFRAPHVVSMAAKRIIEEFYGDPPSFSYFGGCSNGGREALLLAQRYPHDFDGIIAGAPVNAMSALLLHQAWLARATTGPDGRPVLTADRLPALHDAVLRHCDHLDGLVDGQLDDPRRCDHDPAALLCPPGEDRPTCLTPAQVEAARRVYAGPTDAHGNRLYPAGQERGSELGWAGWIVPVPEFGGASVAALLADHYLKYLAYPLGTPHSSLADVRFTVGEFARLGAEGARGNAMSLDLGEFRRAGGRLILWHGWSDQGVPPRGLLDYYARLARHDDGDVRRWARVFMVPGLQHCGGGTGLTEFDPVHALLAWVEHGAAPDRIIATGRDAAGNVVRTRPVFPYPLTARYTGTGSTDDAANFRPVPPTHPTRDVVDWVGSYLHHKPGPVAP</sequence>
<organism evidence="9 10">
    <name type="scientific">Saccharothrix variisporea</name>
    <dbReference type="NCBI Taxonomy" id="543527"/>
    <lineage>
        <taxon>Bacteria</taxon>
        <taxon>Bacillati</taxon>
        <taxon>Actinomycetota</taxon>
        <taxon>Actinomycetes</taxon>
        <taxon>Pseudonocardiales</taxon>
        <taxon>Pseudonocardiaceae</taxon>
        <taxon>Saccharothrix</taxon>
    </lineage>
</organism>
<dbReference type="Proteomes" id="UP000272729">
    <property type="component" value="Unassembled WGS sequence"/>
</dbReference>
<gene>
    <name evidence="9" type="ORF">DFJ66_8368</name>
</gene>
<keyword evidence="7" id="KW-1015">Disulfide bond</keyword>
<dbReference type="PANTHER" id="PTHR33938:SF15">
    <property type="entry name" value="FERULOYL ESTERASE B-RELATED"/>
    <property type="match status" value="1"/>
</dbReference>
<dbReference type="PANTHER" id="PTHR33938">
    <property type="entry name" value="FERULOYL ESTERASE B-RELATED"/>
    <property type="match status" value="1"/>
</dbReference>
<dbReference type="GO" id="GO:0046872">
    <property type="term" value="F:metal ion binding"/>
    <property type="evidence" value="ECO:0007669"/>
    <property type="project" value="UniProtKB-KW"/>
</dbReference>
<feature type="chain" id="PRO_5019859842" evidence="8">
    <location>
        <begin position="36"/>
        <end position="551"/>
    </location>
</feature>
<evidence type="ECO:0000256" key="7">
    <source>
        <dbReference type="ARBA" id="ARBA00023157"/>
    </source>
</evidence>
<evidence type="ECO:0000256" key="4">
    <source>
        <dbReference type="ARBA" id="ARBA00022729"/>
    </source>
</evidence>